<evidence type="ECO:0000313" key="1">
    <source>
        <dbReference type="EMBL" id="KAK3757166.1"/>
    </source>
</evidence>
<dbReference type="EMBL" id="JAWDGP010005406">
    <property type="protein sequence ID" value="KAK3757166.1"/>
    <property type="molecule type" value="Genomic_DNA"/>
</dbReference>
<organism evidence="1 2">
    <name type="scientific">Elysia crispata</name>
    <name type="common">lettuce slug</name>
    <dbReference type="NCBI Taxonomy" id="231223"/>
    <lineage>
        <taxon>Eukaryota</taxon>
        <taxon>Metazoa</taxon>
        <taxon>Spiralia</taxon>
        <taxon>Lophotrochozoa</taxon>
        <taxon>Mollusca</taxon>
        <taxon>Gastropoda</taxon>
        <taxon>Heterobranchia</taxon>
        <taxon>Euthyneura</taxon>
        <taxon>Panpulmonata</taxon>
        <taxon>Sacoglossa</taxon>
        <taxon>Placobranchoidea</taxon>
        <taxon>Plakobranchidae</taxon>
        <taxon>Elysia</taxon>
    </lineage>
</organism>
<proteinExistence type="predicted"/>
<evidence type="ECO:0000313" key="2">
    <source>
        <dbReference type="Proteomes" id="UP001283361"/>
    </source>
</evidence>
<reference evidence="1" key="1">
    <citation type="journal article" date="2023" name="G3 (Bethesda)">
        <title>A reference genome for the long-term kleptoplast-retaining sea slug Elysia crispata morphotype clarki.</title>
        <authorList>
            <person name="Eastman K.E."/>
            <person name="Pendleton A.L."/>
            <person name="Shaikh M.A."/>
            <person name="Suttiyut T."/>
            <person name="Ogas R."/>
            <person name="Tomko P."/>
            <person name="Gavelis G."/>
            <person name="Widhalm J.R."/>
            <person name="Wisecaver J.H."/>
        </authorList>
    </citation>
    <scope>NUCLEOTIDE SEQUENCE</scope>
    <source>
        <strain evidence="1">ECLA1</strain>
    </source>
</reference>
<keyword evidence="2" id="KW-1185">Reference proteome</keyword>
<protein>
    <submittedName>
        <fullName evidence="1">Uncharacterized protein</fullName>
    </submittedName>
</protein>
<name>A0AAE0YVC3_9GAST</name>
<dbReference type="AlphaFoldDB" id="A0AAE0YVC3"/>
<dbReference type="Proteomes" id="UP001283361">
    <property type="component" value="Unassembled WGS sequence"/>
</dbReference>
<accession>A0AAE0YVC3</accession>
<gene>
    <name evidence="1" type="ORF">RRG08_061451</name>
</gene>
<sequence>MMGDTMYMRLAAHDIMALNSDPYGRPRTTPYCLVNADRWYVPCMRLSQLLHRTDAEFRGDETDSLIDFISRLDEKKTLWRPPRRDSQDRVHHSSVYLNTDTNVTIRNTGIGELIVGEQVYAMPAIGYLTKNNPSVNTFMMDGKLYLHPMLMTYQDKKMLTDDLLSLQDSVTDGKTTTLIGGMLKKNAVNKTLDIDKMLIYMQLMNPIGVVTFNQQGNRKSIYDVVQNTVPLGGDFTLMSMRSTH</sequence>
<comment type="caution">
    <text evidence="1">The sequence shown here is derived from an EMBL/GenBank/DDBJ whole genome shotgun (WGS) entry which is preliminary data.</text>
</comment>